<organism evidence="3 4">
    <name type="scientific">Cirrhinus mrigala</name>
    <name type="common">Mrigala</name>
    <dbReference type="NCBI Taxonomy" id="683832"/>
    <lineage>
        <taxon>Eukaryota</taxon>
        <taxon>Metazoa</taxon>
        <taxon>Chordata</taxon>
        <taxon>Craniata</taxon>
        <taxon>Vertebrata</taxon>
        <taxon>Euteleostomi</taxon>
        <taxon>Actinopterygii</taxon>
        <taxon>Neopterygii</taxon>
        <taxon>Teleostei</taxon>
        <taxon>Ostariophysi</taxon>
        <taxon>Cypriniformes</taxon>
        <taxon>Cyprinidae</taxon>
        <taxon>Labeoninae</taxon>
        <taxon>Labeonini</taxon>
        <taxon>Cirrhinus</taxon>
    </lineage>
</organism>
<comment type="caution">
    <text evidence="3">The sequence shown here is derived from an EMBL/GenBank/DDBJ whole genome shotgun (WGS) entry which is preliminary data.</text>
</comment>
<dbReference type="AlphaFoldDB" id="A0ABD0N315"/>
<evidence type="ECO:0008006" key="5">
    <source>
        <dbReference type="Google" id="ProtNLM"/>
    </source>
</evidence>
<proteinExistence type="predicted"/>
<keyword evidence="2" id="KW-0472">Membrane</keyword>
<dbReference type="PANTHER" id="PTHR13174">
    <property type="entry name" value="D-GLUCURONYL C5-EPIMERASE"/>
    <property type="match status" value="1"/>
</dbReference>
<protein>
    <recommendedName>
        <fullName evidence="5">D-glucuronyl C5-epimerase</fullName>
    </recommendedName>
</protein>
<evidence type="ECO:0000256" key="2">
    <source>
        <dbReference type="SAM" id="Phobius"/>
    </source>
</evidence>
<dbReference type="InterPro" id="IPR039721">
    <property type="entry name" value="C5-epimerase"/>
</dbReference>
<evidence type="ECO:0000313" key="3">
    <source>
        <dbReference type="EMBL" id="KAL0155932.1"/>
    </source>
</evidence>
<feature type="transmembrane region" description="Helical" evidence="2">
    <location>
        <begin position="12"/>
        <end position="29"/>
    </location>
</feature>
<accession>A0ABD0N315</accession>
<evidence type="ECO:0000313" key="4">
    <source>
        <dbReference type="Proteomes" id="UP001529510"/>
    </source>
</evidence>
<feature type="non-terminal residue" evidence="3">
    <location>
        <position position="169"/>
    </location>
</feature>
<keyword evidence="4" id="KW-1185">Reference proteome</keyword>
<feature type="region of interest" description="Disordered" evidence="1">
    <location>
        <begin position="47"/>
        <end position="69"/>
    </location>
</feature>
<sequence>MRCLVARINHKTLIVICAVFALITILLWNKCSSDKDLPTQIRPQLEFAPTPEKDEENGQAPEAPPGSKEVTYEQIDCLINEDVIIKGRREGGEVYLPFSWVERYFDVYGRLVQYDGTERFEFSHSYSRVYTQREPYHPDGVFMSFEGYNVELRDRVKCISGVEGSFATL</sequence>
<reference evidence="3 4" key="1">
    <citation type="submission" date="2024-05" db="EMBL/GenBank/DDBJ databases">
        <title>Genome sequencing and assembly of Indian major carp, Cirrhinus mrigala (Hamilton, 1822).</title>
        <authorList>
            <person name="Mohindra V."/>
            <person name="Chowdhury L.M."/>
            <person name="Lal K."/>
            <person name="Jena J.K."/>
        </authorList>
    </citation>
    <scope>NUCLEOTIDE SEQUENCE [LARGE SCALE GENOMIC DNA]</scope>
    <source>
        <strain evidence="3">CM1030</strain>
        <tissue evidence="3">Blood</tissue>
    </source>
</reference>
<dbReference type="EMBL" id="JAMKFB020000025">
    <property type="protein sequence ID" value="KAL0155932.1"/>
    <property type="molecule type" value="Genomic_DNA"/>
</dbReference>
<dbReference type="Proteomes" id="UP001529510">
    <property type="component" value="Unassembled WGS sequence"/>
</dbReference>
<evidence type="ECO:0000256" key="1">
    <source>
        <dbReference type="SAM" id="MobiDB-lite"/>
    </source>
</evidence>
<dbReference type="PANTHER" id="PTHR13174:SF3">
    <property type="entry name" value="D-GLUCURONYL C5-EPIMERASE"/>
    <property type="match status" value="1"/>
</dbReference>
<keyword evidence="2" id="KW-1133">Transmembrane helix</keyword>
<gene>
    <name evidence="3" type="ORF">M9458_050195</name>
</gene>
<name>A0ABD0N315_CIRMR</name>
<keyword evidence="2" id="KW-0812">Transmembrane</keyword>